<dbReference type="InterPro" id="IPR005055">
    <property type="entry name" value="A10/PebIII"/>
</dbReference>
<sequence length="127" mass="14250">MKVAIFLLVVVACAVTAKPAGYTTKYDNIDLDQILKSSRLLTNYVNCLLEVGNCTPDGKELKNLLPDALENDCKSCNDRQKAGSEKVIRFLVNERPEIWDKLAKKFDPDNRYRVKFQADAKKAGIAL</sequence>
<dbReference type="PANTHER" id="PTHR11257">
    <property type="entry name" value="CHEMOSENSORY PROTEIN-RELATED"/>
    <property type="match status" value="1"/>
</dbReference>
<dbReference type="SUPFAM" id="SSF100910">
    <property type="entry name" value="Chemosensory protein Csp2"/>
    <property type="match status" value="1"/>
</dbReference>
<feature type="signal peptide" evidence="1">
    <location>
        <begin position="1"/>
        <end position="17"/>
    </location>
</feature>
<dbReference type="Proteomes" id="UP000829291">
    <property type="component" value="Chromosome 7"/>
</dbReference>
<dbReference type="OrthoDB" id="6344725at2759"/>
<keyword evidence="1" id="KW-0732">Signal</keyword>
<dbReference type="RefSeq" id="XP_015520831.1">
    <property type="nucleotide sequence ID" value="XM_015665345.2"/>
</dbReference>
<keyword evidence="2" id="KW-1185">Reference proteome</keyword>
<organism evidence="3">
    <name type="scientific">Neodiprion lecontei</name>
    <name type="common">Redheaded pine sawfly</name>
    <dbReference type="NCBI Taxonomy" id="441921"/>
    <lineage>
        <taxon>Eukaryota</taxon>
        <taxon>Metazoa</taxon>
        <taxon>Ecdysozoa</taxon>
        <taxon>Arthropoda</taxon>
        <taxon>Hexapoda</taxon>
        <taxon>Insecta</taxon>
        <taxon>Pterygota</taxon>
        <taxon>Neoptera</taxon>
        <taxon>Endopterygota</taxon>
        <taxon>Hymenoptera</taxon>
        <taxon>Tenthredinoidea</taxon>
        <taxon>Diprionidae</taxon>
        <taxon>Diprioninae</taxon>
        <taxon>Neodiprion</taxon>
    </lineage>
</organism>
<proteinExistence type="predicted"/>
<dbReference type="KEGG" id="nlo:107225040"/>
<reference evidence="3" key="1">
    <citation type="submission" date="2025-08" db="UniProtKB">
        <authorList>
            <consortium name="RefSeq"/>
        </authorList>
    </citation>
    <scope>IDENTIFICATION</scope>
    <source>
        <tissue evidence="3">Thorax and Abdomen</tissue>
    </source>
</reference>
<dbReference type="FunCoup" id="A0A6J0C0R8">
    <property type="interactions" value="44"/>
</dbReference>
<evidence type="ECO:0000313" key="3">
    <source>
        <dbReference type="RefSeq" id="XP_015520831.1"/>
    </source>
</evidence>
<evidence type="ECO:0000256" key="1">
    <source>
        <dbReference type="SAM" id="SignalP"/>
    </source>
</evidence>
<dbReference type="AlphaFoldDB" id="A0A6J0C0R8"/>
<dbReference type="Pfam" id="PF03392">
    <property type="entry name" value="OS-D"/>
    <property type="match status" value="1"/>
</dbReference>
<protein>
    <submittedName>
        <fullName evidence="3">Allergen Tha p 1 isoform X1</fullName>
    </submittedName>
</protein>
<gene>
    <name evidence="3" type="primary">LOC107225040</name>
</gene>
<evidence type="ECO:0000313" key="2">
    <source>
        <dbReference type="Proteomes" id="UP000829291"/>
    </source>
</evidence>
<accession>A0A6J0C0R8</accession>
<dbReference type="PANTHER" id="PTHR11257:SF12">
    <property type="entry name" value="EJACULATORY BULB-SPECIFIC PROTEIN 3-RELATED"/>
    <property type="match status" value="1"/>
</dbReference>
<dbReference type="Gene3D" id="1.10.2080.10">
    <property type="entry name" value="Insect odorant-binding protein A10/Ejaculatory bulb-specific protein 3"/>
    <property type="match status" value="1"/>
</dbReference>
<dbReference type="InParanoid" id="A0A6J0C0R8"/>
<feature type="chain" id="PRO_5026769656" evidence="1">
    <location>
        <begin position="18"/>
        <end position="127"/>
    </location>
</feature>
<dbReference type="InterPro" id="IPR036682">
    <property type="entry name" value="OS_D_A10/PebIII_sf"/>
</dbReference>
<name>A0A6J0C0R8_NEOLC</name>
<dbReference type="GeneID" id="107225040"/>